<dbReference type="Pfam" id="PF01810">
    <property type="entry name" value="LysE"/>
    <property type="match status" value="1"/>
</dbReference>
<evidence type="ECO:0000256" key="2">
    <source>
        <dbReference type="ARBA" id="ARBA00022475"/>
    </source>
</evidence>
<evidence type="ECO:0000256" key="6">
    <source>
        <dbReference type="SAM" id="Phobius"/>
    </source>
</evidence>
<feature type="transmembrane region" description="Helical" evidence="6">
    <location>
        <begin position="149"/>
        <end position="170"/>
    </location>
</feature>
<evidence type="ECO:0000256" key="1">
    <source>
        <dbReference type="ARBA" id="ARBA00004651"/>
    </source>
</evidence>
<keyword evidence="5 6" id="KW-0472">Membrane</keyword>
<feature type="transmembrane region" description="Helical" evidence="6">
    <location>
        <begin position="182"/>
        <end position="202"/>
    </location>
</feature>
<proteinExistence type="predicted"/>
<evidence type="ECO:0000313" key="7">
    <source>
        <dbReference type="EMBL" id="BDT56728.1"/>
    </source>
</evidence>
<evidence type="ECO:0000313" key="8">
    <source>
        <dbReference type="Proteomes" id="UP001163336"/>
    </source>
</evidence>
<sequence>MFSQQVFLQGLGLGASLIMAIGAQNAHVIRTGVRGQHVLATVAACIAVDVLLIGLGIAGLGALVEASPTSMAVARYGGAAFLVWYGWRCWKSSLRGGASLAASPDEKAQTLGRALATVLALSLLNPHVYLDTVVLLGAVGSSLAGEARLSFALGAMTASVLWFSALGLGARRFATVLGRPSVWRAIEALTGTLMLVLAWLLVRGA</sequence>
<evidence type="ECO:0000256" key="5">
    <source>
        <dbReference type="ARBA" id="ARBA00023136"/>
    </source>
</evidence>
<feature type="transmembrane region" description="Helical" evidence="6">
    <location>
        <begin position="38"/>
        <end position="61"/>
    </location>
</feature>
<dbReference type="Proteomes" id="UP001163336">
    <property type="component" value="Chromosome"/>
</dbReference>
<keyword evidence="3 6" id="KW-0812">Transmembrane</keyword>
<reference evidence="7" key="1">
    <citation type="submission" date="2022-11" db="EMBL/GenBank/DDBJ databases">
        <title>Isolation and characterization of PLA-degrading bacterium Massilia sp. from Antarctic soil.</title>
        <authorList>
            <person name="Sato K."/>
            <person name="Gomez-Fuentes C."/>
            <person name="Ahmad S.A."/>
            <person name="Zulkharnain A."/>
        </authorList>
    </citation>
    <scope>NUCLEOTIDE SEQUENCE</scope>
    <source>
        <strain evidence="7">N-3</strain>
    </source>
</reference>
<keyword evidence="4 6" id="KW-1133">Transmembrane helix</keyword>
<dbReference type="InterPro" id="IPR001123">
    <property type="entry name" value="LeuE-type"/>
</dbReference>
<dbReference type="RefSeq" id="WP_281911577.1">
    <property type="nucleotide sequence ID" value="NZ_AP026966.1"/>
</dbReference>
<keyword evidence="2" id="KW-1003">Cell membrane</keyword>
<accession>A0ABN6T350</accession>
<feature type="transmembrane region" description="Helical" evidence="6">
    <location>
        <begin position="111"/>
        <end position="129"/>
    </location>
</feature>
<feature type="transmembrane region" description="Helical" evidence="6">
    <location>
        <begin position="6"/>
        <end position="26"/>
    </location>
</feature>
<dbReference type="EMBL" id="AP026966">
    <property type="protein sequence ID" value="BDT56728.1"/>
    <property type="molecule type" value="Genomic_DNA"/>
</dbReference>
<evidence type="ECO:0000256" key="3">
    <source>
        <dbReference type="ARBA" id="ARBA00022692"/>
    </source>
</evidence>
<dbReference type="PANTHER" id="PTHR30086">
    <property type="entry name" value="ARGININE EXPORTER PROTEIN ARGO"/>
    <property type="match status" value="1"/>
</dbReference>
<keyword evidence="8" id="KW-1185">Reference proteome</keyword>
<protein>
    <submittedName>
        <fullName evidence="7">Amino acid transporter</fullName>
    </submittedName>
</protein>
<comment type="subcellular location">
    <subcellularLocation>
        <location evidence="1">Cell membrane</location>
        <topology evidence="1">Multi-pass membrane protein</topology>
    </subcellularLocation>
</comment>
<organism evidence="7 8">
    <name type="scientific">Massilia varians</name>
    <dbReference type="NCBI Taxonomy" id="457921"/>
    <lineage>
        <taxon>Bacteria</taxon>
        <taxon>Pseudomonadati</taxon>
        <taxon>Pseudomonadota</taxon>
        <taxon>Betaproteobacteria</taxon>
        <taxon>Burkholderiales</taxon>
        <taxon>Oxalobacteraceae</taxon>
        <taxon>Telluria group</taxon>
        <taxon>Massilia</taxon>
    </lineage>
</organism>
<name>A0ABN6T350_9BURK</name>
<dbReference type="PANTHER" id="PTHR30086:SF20">
    <property type="entry name" value="ARGININE EXPORTER PROTEIN ARGO-RELATED"/>
    <property type="match status" value="1"/>
</dbReference>
<evidence type="ECO:0000256" key="4">
    <source>
        <dbReference type="ARBA" id="ARBA00022989"/>
    </source>
</evidence>
<gene>
    <name evidence="7" type="ORF">MasN3_02220</name>
</gene>